<sequence length="589" mass="62349">MSTLFTSYLTRSRLLLLFIGLLGVWPNLEVLAQPTACTGNDPGGSPATNGLYAQYYRGYFANDQTYFATTTAGITRVDPNVYFGSTSPFGNLLPTADGSATNPDNFSLRQRGSLRIATTGVYTFYLTADDAAYLWLDNAALSTNPSPGQATIDNGGDHSERTIQASVYLTAGLHNVLVHYGDLINENSLILEYESAAAGIVRQVVPSTEFCTSIQPAIVQPSALAYAPAFQTVLVGNSGTSVVPTVTSVSTPQFVLANTSSLPNGITINATTGQLSLASTVPVGVYEAEVAVVNAQGAATFRSAYTFTVAAAAPLNCTGTRPDGGPATSGIFAEYYAGYFNDNPAFFTTNTPKLTRVDTQLNFSDDDRWGNLALTSSGSIDNPDMYSARFRGRILIPTAGTYTLYLTADDGARLWLDTPAVQATPVNADALINNSGQHSALTESATVTLAAGYHDIQIHYGEGIGSNVLVLEYASTTANIARQVVPASAYCSAVSPIPQSVKPGQKNSHSLSVAPNPNNGTFKVHITQSQPDSGKLQMVDVLGRVLFEKPVPSALEQEVPITTEYLPVGMYMLRLITANGTGTQKVVVE</sequence>
<dbReference type="Pfam" id="PF07691">
    <property type="entry name" value="PA14"/>
    <property type="match status" value="2"/>
</dbReference>
<name>A0ABY4G748_9BACT</name>
<dbReference type="Gene3D" id="2.60.120.1560">
    <property type="match status" value="1"/>
</dbReference>
<evidence type="ECO:0000313" key="3">
    <source>
        <dbReference type="Proteomes" id="UP000830401"/>
    </source>
</evidence>
<dbReference type="NCBIfam" id="TIGR04183">
    <property type="entry name" value="Por_Secre_tail"/>
    <property type="match status" value="1"/>
</dbReference>
<dbReference type="Gene3D" id="3.90.182.10">
    <property type="entry name" value="Toxin - Anthrax Protective Antigen,domain 1"/>
    <property type="match status" value="1"/>
</dbReference>
<protein>
    <submittedName>
        <fullName evidence="2">PA14 domain-containing protein</fullName>
    </submittedName>
</protein>
<dbReference type="SUPFAM" id="SSF56988">
    <property type="entry name" value="Anthrax protective antigen"/>
    <property type="match status" value="2"/>
</dbReference>
<dbReference type="InterPro" id="IPR037524">
    <property type="entry name" value="PA14/GLEYA"/>
</dbReference>
<dbReference type="PROSITE" id="PS51820">
    <property type="entry name" value="PA14"/>
    <property type="match status" value="2"/>
</dbReference>
<feature type="domain" description="PA14" evidence="1">
    <location>
        <begin position="326"/>
        <end position="489"/>
    </location>
</feature>
<dbReference type="Proteomes" id="UP000830401">
    <property type="component" value="Chromosome"/>
</dbReference>
<dbReference type="InterPro" id="IPR011658">
    <property type="entry name" value="PA14_dom"/>
</dbReference>
<proteinExistence type="predicted"/>
<accession>A0ABY4G748</accession>
<dbReference type="SMART" id="SM00758">
    <property type="entry name" value="PA14"/>
    <property type="match status" value="2"/>
</dbReference>
<dbReference type="EMBL" id="CP095061">
    <property type="protein sequence ID" value="UOQ66586.1"/>
    <property type="molecule type" value="Genomic_DNA"/>
</dbReference>
<dbReference type="RefSeq" id="WP_245120829.1">
    <property type="nucleotide sequence ID" value="NZ_CP095061.1"/>
</dbReference>
<dbReference type="Gene3D" id="2.60.40.10">
    <property type="entry name" value="Immunoglobulins"/>
    <property type="match status" value="1"/>
</dbReference>
<dbReference type="InterPro" id="IPR013783">
    <property type="entry name" value="Ig-like_fold"/>
</dbReference>
<organism evidence="2 3">
    <name type="scientific">Hymenobacter volaticus</name>
    <dbReference type="NCBI Taxonomy" id="2932254"/>
    <lineage>
        <taxon>Bacteria</taxon>
        <taxon>Pseudomonadati</taxon>
        <taxon>Bacteroidota</taxon>
        <taxon>Cytophagia</taxon>
        <taxon>Cytophagales</taxon>
        <taxon>Hymenobacteraceae</taxon>
        <taxon>Hymenobacter</taxon>
    </lineage>
</organism>
<dbReference type="Pfam" id="PF18962">
    <property type="entry name" value="Por_Secre_tail"/>
    <property type="match status" value="1"/>
</dbReference>
<dbReference type="InterPro" id="IPR026444">
    <property type="entry name" value="Secre_tail"/>
</dbReference>
<evidence type="ECO:0000259" key="1">
    <source>
        <dbReference type="PROSITE" id="PS51820"/>
    </source>
</evidence>
<gene>
    <name evidence="2" type="ORF">MUN86_01240</name>
</gene>
<evidence type="ECO:0000313" key="2">
    <source>
        <dbReference type="EMBL" id="UOQ66586.1"/>
    </source>
</evidence>
<reference evidence="2" key="1">
    <citation type="submission" date="2022-04" db="EMBL/GenBank/DDBJ databases">
        <title>Hymenobacter sp. isolated from the air.</title>
        <authorList>
            <person name="Won M."/>
            <person name="Lee C.-M."/>
            <person name="Woen H.-Y."/>
            <person name="Kwon S.-W."/>
        </authorList>
    </citation>
    <scope>NUCLEOTIDE SEQUENCE</scope>
    <source>
        <strain evidence="2">5420S-77</strain>
    </source>
</reference>
<feature type="domain" description="PA14" evidence="1">
    <location>
        <begin position="46"/>
        <end position="209"/>
    </location>
</feature>
<keyword evidence="3" id="KW-1185">Reference proteome</keyword>